<gene>
    <name evidence="1" type="ORF">NC653_029130</name>
</gene>
<dbReference type="AlphaFoldDB" id="A0AAD6Q301"/>
<proteinExistence type="predicted"/>
<comment type="caution">
    <text evidence="1">The sequence shown here is derived from an EMBL/GenBank/DDBJ whole genome shotgun (WGS) entry which is preliminary data.</text>
</comment>
<evidence type="ECO:0000313" key="1">
    <source>
        <dbReference type="EMBL" id="KAJ6977137.1"/>
    </source>
</evidence>
<accession>A0AAD6Q301</accession>
<organism evidence="1 2">
    <name type="scientific">Populus alba x Populus x berolinensis</name>
    <dbReference type="NCBI Taxonomy" id="444605"/>
    <lineage>
        <taxon>Eukaryota</taxon>
        <taxon>Viridiplantae</taxon>
        <taxon>Streptophyta</taxon>
        <taxon>Embryophyta</taxon>
        <taxon>Tracheophyta</taxon>
        <taxon>Spermatophyta</taxon>
        <taxon>Magnoliopsida</taxon>
        <taxon>eudicotyledons</taxon>
        <taxon>Gunneridae</taxon>
        <taxon>Pentapetalae</taxon>
        <taxon>rosids</taxon>
        <taxon>fabids</taxon>
        <taxon>Malpighiales</taxon>
        <taxon>Salicaceae</taxon>
        <taxon>Saliceae</taxon>
        <taxon>Populus</taxon>
    </lineage>
</organism>
<sequence>MSSRLETYFEYTYLPLPRKGTGYNFLTTSSRKRHTIGTQVIPMTSYISCHLYNLKNLNTKQQTNFWTKQPVTNSPINSDWCYCLRFEI</sequence>
<protein>
    <submittedName>
        <fullName evidence="1">Uncharacterized protein</fullName>
    </submittedName>
</protein>
<reference evidence="1" key="1">
    <citation type="journal article" date="2023" name="Mol. Ecol. Resour.">
        <title>Chromosome-level genome assembly of a triploid poplar Populus alba 'Berolinensis'.</title>
        <authorList>
            <person name="Chen S."/>
            <person name="Yu Y."/>
            <person name="Wang X."/>
            <person name="Wang S."/>
            <person name="Zhang T."/>
            <person name="Zhou Y."/>
            <person name="He R."/>
            <person name="Meng N."/>
            <person name="Wang Y."/>
            <person name="Liu W."/>
            <person name="Liu Z."/>
            <person name="Liu J."/>
            <person name="Guo Q."/>
            <person name="Huang H."/>
            <person name="Sederoff R.R."/>
            <person name="Wang G."/>
            <person name="Qu G."/>
            <person name="Chen S."/>
        </authorList>
    </citation>
    <scope>NUCLEOTIDE SEQUENCE</scope>
    <source>
        <strain evidence="1">SC-2020</strain>
    </source>
</reference>
<dbReference type="EMBL" id="JAQIZT010000012">
    <property type="protein sequence ID" value="KAJ6977137.1"/>
    <property type="molecule type" value="Genomic_DNA"/>
</dbReference>
<dbReference type="Proteomes" id="UP001164929">
    <property type="component" value="Chromosome 12"/>
</dbReference>
<name>A0AAD6Q301_9ROSI</name>
<evidence type="ECO:0000313" key="2">
    <source>
        <dbReference type="Proteomes" id="UP001164929"/>
    </source>
</evidence>
<keyword evidence="2" id="KW-1185">Reference proteome</keyword>